<feature type="compositionally biased region" description="Low complexity" evidence="6">
    <location>
        <begin position="2346"/>
        <end position="2359"/>
    </location>
</feature>
<feature type="compositionally biased region" description="Polar residues" evidence="6">
    <location>
        <begin position="101"/>
        <end position="110"/>
    </location>
</feature>
<feature type="compositionally biased region" description="Polar residues" evidence="6">
    <location>
        <begin position="236"/>
        <end position="251"/>
    </location>
</feature>
<feature type="region of interest" description="Disordered" evidence="6">
    <location>
        <begin position="1989"/>
        <end position="2022"/>
    </location>
</feature>
<dbReference type="GO" id="GO:0012507">
    <property type="term" value="C:ER to Golgi transport vesicle membrane"/>
    <property type="evidence" value="ECO:0007669"/>
    <property type="project" value="TreeGrafter"/>
</dbReference>
<feature type="compositionally biased region" description="Basic and acidic residues" evidence="6">
    <location>
        <begin position="895"/>
        <end position="919"/>
    </location>
</feature>
<dbReference type="GO" id="GO:0007030">
    <property type="term" value="P:Golgi organization"/>
    <property type="evidence" value="ECO:0007669"/>
    <property type="project" value="TreeGrafter"/>
</dbReference>
<feature type="compositionally biased region" description="Polar residues" evidence="6">
    <location>
        <begin position="2005"/>
        <end position="2022"/>
    </location>
</feature>
<feature type="compositionally biased region" description="Polar residues" evidence="6">
    <location>
        <begin position="9"/>
        <end position="20"/>
    </location>
</feature>
<feature type="region of interest" description="Disordered" evidence="6">
    <location>
        <begin position="2042"/>
        <end position="2061"/>
    </location>
</feature>
<organism evidence="8 9">
    <name type="scientific">Anopheles atroparvus</name>
    <name type="common">European mosquito</name>
    <dbReference type="NCBI Taxonomy" id="41427"/>
    <lineage>
        <taxon>Eukaryota</taxon>
        <taxon>Metazoa</taxon>
        <taxon>Ecdysozoa</taxon>
        <taxon>Arthropoda</taxon>
        <taxon>Hexapoda</taxon>
        <taxon>Insecta</taxon>
        <taxon>Pterygota</taxon>
        <taxon>Neoptera</taxon>
        <taxon>Endopterygota</taxon>
        <taxon>Diptera</taxon>
        <taxon>Nematocera</taxon>
        <taxon>Culicoidea</taxon>
        <taxon>Culicidae</taxon>
        <taxon>Anophelinae</taxon>
        <taxon>Anopheles</taxon>
    </lineage>
</organism>
<feature type="compositionally biased region" description="Polar residues" evidence="6">
    <location>
        <begin position="839"/>
        <end position="862"/>
    </location>
</feature>
<dbReference type="Proteomes" id="UP000075880">
    <property type="component" value="Unassembled WGS sequence"/>
</dbReference>
<dbReference type="PANTHER" id="PTHR13402:SF6">
    <property type="entry name" value="SECRETORY 16, ISOFORM I"/>
    <property type="match status" value="1"/>
</dbReference>
<evidence type="ECO:0000256" key="3">
    <source>
        <dbReference type="ARBA" id="ARBA00022448"/>
    </source>
</evidence>
<feature type="region of interest" description="Disordered" evidence="6">
    <location>
        <begin position="2466"/>
        <end position="2506"/>
    </location>
</feature>
<evidence type="ECO:0000259" key="7">
    <source>
        <dbReference type="Pfam" id="PF12931"/>
    </source>
</evidence>
<feature type="region of interest" description="Disordered" evidence="6">
    <location>
        <begin position="150"/>
        <end position="349"/>
    </location>
</feature>
<feature type="region of interest" description="Disordered" evidence="6">
    <location>
        <begin position="2068"/>
        <end position="2116"/>
    </location>
</feature>
<dbReference type="GO" id="GO:0070971">
    <property type="term" value="C:endoplasmic reticulum exit site"/>
    <property type="evidence" value="ECO:0007669"/>
    <property type="project" value="TreeGrafter"/>
</dbReference>
<reference evidence="8" key="1">
    <citation type="submission" date="2024-04" db="UniProtKB">
        <authorList>
            <consortium name="EnsemblMetazoa"/>
        </authorList>
    </citation>
    <scope>IDENTIFICATION</scope>
    <source>
        <strain evidence="8">EBRO</strain>
    </source>
</reference>
<feature type="compositionally biased region" description="Basic and acidic residues" evidence="6">
    <location>
        <begin position="1235"/>
        <end position="1254"/>
    </location>
</feature>
<feature type="region of interest" description="Disordered" evidence="6">
    <location>
        <begin position="676"/>
        <end position="719"/>
    </location>
</feature>
<evidence type="ECO:0000313" key="8">
    <source>
        <dbReference type="EnsemblMetazoa" id="ENSAATROPP012014"/>
    </source>
</evidence>
<evidence type="ECO:0000313" key="9">
    <source>
        <dbReference type="Proteomes" id="UP000075880"/>
    </source>
</evidence>
<keyword evidence="9" id="KW-1185">Reference proteome</keyword>
<evidence type="ECO:0000256" key="6">
    <source>
        <dbReference type="SAM" id="MobiDB-lite"/>
    </source>
</evidence>
<keyword evidence="4" id="KW-0256">Endoplasmic reticulum</keyword>
<feature type="compositionally biased region" description="Basic residues" evidence="6">
    <location>
        <begin position="706"/>
        <end position="716"/>
    </location>
</feature>
<feature type="compositionally biased region" description="Low complexity" evidence="6">
    <location>
        <begin position="688"/>
        <end position="705"/>
    </location>
</feature>
<feature type="region of interest" description="Disordered" evidence="6">
    <location>
        <begin position="2327"/>
        <end position="2395"/>
    </location>
</feature>
<evidence type="ECO:0000256" key="1">
    <source>
        <dbReference type="ARBA" id="ARBA00004240"/>
    </source>
</evidence>
<feature type="compositionally biased region" description="Basic and acidic residues" evidence="6">
    <location>
        <begin position="1074"/>
        <end position="1159"/>
    </location>
</feature>
<feature type="compositionally biased region" description="Polar residues" evidence="6">
    <location>
        <begin position="189"/>
        <end position="209"/>
    </location>
</feature>
<feature type="compositionally biased region" description="Low complexity" evidence="6">
    <location>
        <begin position="820"/>
        <end position="837"/>
    </location>
</feature>
<dbReference type="CDD" id="cd09233">
    <property type="entry name" value="ACE1-Sec16-like"/>
    <property type="match status" value="1"/>
</dbReference>
<dbReference type="InterPro" id="IPR024298">
    <property type="entry name" value="Sec16_Sec23-bd"/>
</dbReference>
<accession>A0AAG5DML9</accession>
<feature type="domain" description="Sec16 Sec23-binding" evidence="7">
    <location>
        <begin position="1625"/>
        <end position="1869"/>
    </location>
</feature>
<name>A0AAG5DML9_ANOAO</name>
<feature type="compositionally biased region" description="Acidic residues" evidence="6">
    <location>
        <begin position="2133"/>
        <end position="2146"/>
    </location>
</feature>
<feature type="compositionally biased region" description="Basic and acidic residues" evidence="6">
    <location>
        <begin position="803"/>
        <end position="818"/>
    </location>
</feature>
<feature type="region of interest" description="Disordered" evidence="6">
    <location>
        <begin position="1235"/>
        <end position="1262"/>
    </location>
</feature>
<comment type="subcellular location">
    <subcellularLocation>
        <location evidence="1">Endoplasmic reticulum</location>
    </subcellularLocation>
</comment>
<feature type="compositionally biased region" description="Low complexity" evidence="6">
    <location>
        <begin position="2252"/>
        <end position="2264"/>
    </location>
</feature>
<dbReference type="Pfam" id="PF12931">
    <property type="entry name" value="TPR_Sec16"/>
    <property type="match status" value="1"/>
</dbReference>
<protein>
    <recommendedName>
        <fullName evidence="7">Sec16 Sec23-binding domain-containing protein</fullName>
    </recommendedName>
</protein>
<feature type="region of interest" description="Disordered" evidence="6">
    <location>
        <begin position="364"/>
        <end position="489"/>
    </location>
</feature>
<feature type="compositionally biased region" description="Basic and acidic residues" evidence="6">
    <location>
        <begin position="553"/>
        <end position="572"/>
    </location>
</feature>
<feature type="region of interest" description="Disordered" evidence="6">
    <location>
        <begin position="553"/>
        <end position="660"/>
    </location>
</feature>
<evidence type="ECO:0000256" key="4">
    <source>
        <dbReference type="ARBA" id="ARBA00022824"/>
    </source>
</evidence>
<feature type="region of interest" description="Disordered" evidence="6">
    <location>
        <begin position="2128"/>
        <end position="2194"/>
    </location>
</feature>
<feature type="compositionally biased region" description="Low complexity" evidence="6">
    <location>
        <begin position="2048"/>
        <end position="2061"/>
    </location>
</feature>
<feature type="region of interest" description="Disordered" evidence="6">
    <location>
        <begin position="2222"/>
        <end position="2285"/>
    </location>
</feature>
<feature type="compositionally biased region" description="Polar residues" evidence="6">
    <location>
        <begin position="593"/>
        <end position="603"/>
    </location>
</feature>
<proteinExistence type="inferred from homology"/>
<comment type="similarity">
    <text evidence="2">Belongs to the SEC16 family.</text>
</comment>
<feature type="compositionally biased region" description="Basic and acidic residues" evidence="6">
    <location>
        <begin position="959"/>
        <end position="1067"/>
    </location>
</feature>
<dbReference type="EnsemblMetazoa" id="ENSAATROPT013219">
    <property type="protein sequence ID" value="ENSAATROPP012014"/>
    <property type="gene ID" value="ENSAATROPG010649"/>
</dbReference>
<feature type="compositionally biased region" description="Polar residues" evidence="6">
    <location>
        <begin position="265"/>
        <end position="295"/>
    </location>
</feature>
<feature type="region of interest" description="Disordered" evidence="6">
    <location>
        <begin position="803"/>
        <end position="1159"/>
    </location>
</feature>
<feature type="region of interest" description="Disordered" evidence="6">
    <location>
        <begin position="1"/>
        <end position="120"/>
    </location>
</feature>
<dbReference type="GO" id="GO:0016192">
    <property type="term" value="P:vesicle-mediated transport"/>
    <property type="evidence" value="ECO:0007669"/>
    <property type="project" value="UniProtKB-KW"/>
</dbReference>
<sequence>MAERFSASAAFTNMNNNNSADGWGDDWGDWNETPSSGSTMTTAAAAGPPKPFGAKQPPPVGPTSTTATNQYFQQQQPPPMHPPSGGQQYFDGPPSVDQHNHNYLPNQSAPQGYPVGASNAGYQQLHPTMVTQQQMYSNVGYNPPQPVYGQANSFFNATPTPPAQQPAPIASPHRPPSHPPASTTPQPVPTFSQTISDSFDTTAGNSWNWNAAEPTTRDTMAPKQPPLAQSYEELPRQTQSYMTAPVQNAHLQQVKEETRSPQWPMESQLSSSDRSPENENNPDPRSSQPPTNAMPSNEERAGVAMGTSVPPPAQSVAGVVENQHPAAFSSYQSAQPTKPPQLPSGYTQAGVPDRLDEVLEALSVVKQEANEPGNMGGLDGSYREQSFPPPPPSIAGASGGPMVNEALHHATKASSTTPPLPPPPVDGGSGPATAQAPPPLPPPTSVAKATGPPPKALQSAGASANPFKRVGGRSHIATPGLAMAPPTSTVDSVVAPTPATNVGAAGAFYYQQQQAQLPTLLQPQPQAAFPPGEEANNVETITPENQEILVESRTAEQHVENHEIAPSTHDRNQYLQTGHLSEDGYGGEVAGSNGRTHPSSLASAQVAGAGAGPNDRRLPPPGLSRYVPGQNQQQPDTSVPPAGQSFPEPPPGLDRMVPGMDLHENASNLSLLERQADGEVSDGTTAGPSALQSPSSASVSTGHASQHYHHGHHHNHERVDMSDRNLYRVPGESDNHHHNQQRVVPGGLENDRVAPVAPASALATATGYGGTITVPVVAPSGSSSAVGLGASVAALDMPEEQRELVMDGENPDDRREEPLVGGNPEPVPAGGVAPPAGTTVETDSNVTIDTSRNVEPSNTSTADESDKDGFYGAAAAGSKGRREDDSLRRSNKSKSSRDRYDTEDSDYSEHERRRRDRESSLGVAGGAGASGAAAAAGGTLADAGSHRHERLRHRTAGGAERDKDKRKESGRGERAGDRDRERERDPRERGDRDYDYRDRDRTRYDRDRERYGRSSKYDRESRYETDGSKYETERSTRYDKDDKRYSSARDDYYRKRDERGPGGDDGRAAGPVAGRDRDRDRDRDGIDRRAQRKEKERSDRYRGEDRRKDDRYREGDKRRDRHDRRYDPEDYRTGSRNGTERDRARDSRERDDRKEKPDRKYLAAGGYGAVAGAVGAGGAYGPASGYYDPYSYYAQHQQYYEQLRRTNPQAYAEWYRTYYSQMQASQLQRDLLTTDGRESVHSGRSSANDKERFNRTTPFMHPPGLYNPEDYHRHYNNQSMPSAAVGGGGGGGVGPGALLDQSYLSDVTGQPASLPPMFHHAQAFQHQQQHQAHSLLHQQQQQQLRASTSLAMARAYQHSDAGGYFQPRMEQIDASITKVDTGTELSMMEPERLTPRKFPEIHPIVSVSAGLLISTKNRLTMNGMADTVKIFSLGYGDASRKLFQAYPGPLVKGVTHKKSVIEFCEEQLRHGPPYSGALALIKSRGNSINSLHSSSLAAGVNRSSFALLWNYIILLLRQNGTFVGTDISELLMQNKTEYPFESLHTSAIRSANISGRNSSLSLAAAERVNVREADARQDGESDREAADATHDALLQQDSKDGTLLVDGGAAAKASLTELEITDKFRDYLLYGNIGEALEWATEHNLWGHALFLASKVDSRQHANVMMKFANKLTLNDPLQTLYQLLSGRTPASVTSVLDEKWGDWRPHLAMLMSNSSAKPELIKKSITTLGDTLYNRGDLYAAHFCYLLSDVAFGRFADVKPDAGGSAGVRLVLLGAAHHHRNFRELSTNESIMMTEIYEYARSLNEDRYSIAELQRYKYLLACRMLDQGMQLKCLLYMEQIAEQIQQDSYRFDTEFVRRVYTLGDRLKYYDPVMEKALDESVDNTGRGNIYANVEDPQWLKRLNEILVSNTSLGASNYNNGSNNEGQQAYDYSSYGHGVDQHAQPAGAVGQEQPPISVYPTETADINKQFNEISQQLGQLNLQYTTPDHQQQYQQGPADGAAVSHLQQPYDTGSGPSYDQGYESINQQHSMMDPAIDQTALQQPQDANSYDPSQQQQQQQFNQYNNYDQQQQPQQTNIFTPGPPPGDNASSAAPGPYDGAYWGAAPGNSERGAGGVREEHAWQQYPHHRHEDYDEDVHEADEEDEDHQQCDRSSSTPSPSMDASGNRHRASVSSGVPPLERTPPLPLGGDGGSFAYHASVQHHLQQQQQHLCDREACVPKPTISMPNSGANRPGFNDETDGDQSPNANGGMKPPQQNAAQAKKAPAGKDAKGSAVAAGAGGAQGSGWFGGIWNKLSLKPKNQMILPDDKNPKIVWDEATKRWVNTDEGAEAETEAYKPPPKMSDLMPKPAGPAMASSAAPPTPSPMGPAPGGSGPVPLMPTPDQGAGTTFSQNSVPTMGGGASGLPNVPMGEPTKVPTLQSNMYKMQRNRTLKRSYVDVFNPSGAAPSRPTEPVLAPTVPTMATPQGGFFVPAGTPNVGQQTNDAAAGMPQFYNPNEFGGASSYQQ</sequence>
<feature type="compositionally biased region" description="Low complexity" evidence="6">
    <location>
        <begin position="930"/>
        <end position="943"/>
    </location>
</feature>
<evidence type="ECO:0000256" key="5">
    <source>
        <dbReference type="ARBA" id="ARBA00022892"/>
    </source>
</evidence>
<dbReference type="GO" id="GO:0070973">
    <property type="term" value="P:protein localization to endoplasmic reticulum exit site"/>
    <property type="evidence" value="ECO:0007669"/>
    <property type="project" value="TreeGrafter"/>
</dbReference>
<feature type="compositionally biased region" description="Low complexity" evidence="6">
    <location>
        <begin position="34"/>
        <end position="47"/>
    </location>
</feature>
<dbReference type="PANTHER" id="PTHR13402">
    <property type="entry name" value="RGPR-RELATED"/>
    <property type="match status" value="1"/>
</dbReference>
<keyword evidence="5" id="KW-0931">ER-Golgi transport</keyword>
<feature type="compositionally biased region" description="Polar residues" evidence="6">
    <location>
        <begin position="2386"/>
        <end position="2395"/>
    </location>
</feature>
<dbReference type="Gene3D" id="1.25.40.1030">
    <property type="match status" value="1"/>
</dbReference>
<feature type="compositionally biased region" description="Pro residues" evidence="6">
    <location>
        <begin position="48"/>
        <end position="61"/>
    </location>
</feature>
<evidence type="ECO:0000256" key="2">
    <source>
        <dbReference type="ARBA" id="ARBA00005927"/>
    </source>
</evidence>
<keyword evidence="3" id="KW-0813">Transport</keyword>